<proteinExistence type="predicted"/>
<sequence>MSYSVQFTLAIRSLDQKRAAFLSKKLSLPFVPFVGLRLVEPSGNSEPVVSVAWSDESQSFHCHIDAIQAQMPSGCELDLDYMIESARDNGWEGAAKIYQLAA</sequence>
<name>A0AAJ1BIK3_9GAMM</name>
<evidence type="ECO:0000313" key="2">
    <source>
        <dbReference type="Proteomes" id="UP001297581"/>
    </source>
</evidence>
<evidence type="ECO:0000313" key="1">
    <source>
        <dbReference type="EMBL" id="MCH4295407.1"/>
    </source>
</evidence>
<dbReference type="Proteomes" id="UP001297581">
    <property type="component" value="Unassembled WGS sequence"/>
</dbReference>
<protein>
    <submittedName>
        <fullName evidence="1">Uncharacterized protein</fullName>
    </submittedName>
</protein>
<dbReference type="AlphaFoldDB" id="A0AAJ1BIK3"/>
<reference evidence="1 2" key="1">
    <citation type="submission" date="2022-02" db="EMBL/GenBank/DDBJ databases">
        <title>The genome sequence of Shewanella sp. 3B26.</title>
        <authorList>
            <person name="Du J."/>
        </authorList>
    </citation>
    <scope>NUCLEOTIDE SEQUENCE [LARGE SCALE GENOMIC DNA]</scope>
    <source>
        <strain evidence="1 2">3B26</strain>
    </source>
</reference>
<organism evidence="1 2">
    <name type="scientific">Shewanella zhuhaiensis</name>
    <dbReference type="NCBI Taxonomy" id="2919576"/>
    <lineage>
        <taxon>Bacteria</taxon>
        <taxon>Pseudomonadati</taxon>
        <taxon>Pseudomonadota</taxon>
        <taxon>Gammaproteobacteria</taxon>
        <taxon>Alteromonadales</taxon>
        <taxon>Shewanellaceae</taxon>
        <taxon>Shewanella</taxon>
    </lineage>
</organism>
<dbReference type="EMBL" id="JAKUDL010000004">
    <property type="protein sequence ID" value="MCH4295407.1"/>
    <property type="molecule type" value="Genomic_DNA"/>
</dbReference>
<accession>A0AAJ1BIK3</accession>
<dbReference type="RefSeq" id="WP_240591620.1">
    <property type="nucleotide sequence ID" value="NZ_JAKUDL010000004.1"/>
</dbReference>
<comment type="caution">
    <text evidence="1">The sequence shown here is derived from an EMBL/GenBank/DDBJ whole genome shotgun (WGS) entry which is preliminary data.</text>
</comment>
<gene>
    <name evidence="1" type="ORF">MJ923_13935</name>
</gene>
<keyword evidence="2" id="KW-1185">Reference proteome</keyword>